<organism evidence="1 2">
    <name type="scientific">Lepagella muris</name>
    <dbReference type="NCBI Taxonomy" id="3032870"/>
    <lineage>
        <taxon>Bacteria</taxon>
        <taxon>Pseudomonadati</taxon>
        <taxon>Bacteroidota</taxon>
        <taxon>Bacteroidia</taxon>
        <taxon>Bacteroidales</taxon>
        <taxon>Muribaculaceae</taxon>
        <taxon>Lepagella</taxon>
    </lineage>
</organism>
<evidence type="ECO:0000313" key="2">
    <source>
        <dbReference type="Proteomes" id="UP000306319"/>
    </source>
</evidence>
<dbReference type="EMBL" id="SRYB01000005">
    <property type="protein sequence ID" value="TGY79707.1"/>
    <property type="molecule type" value="Genomic_DNA"/>
</dbReference>
<comment type="caution">
    <text evidence="1">The sequence shown here is derived from an EMBL/GenBank/DDBJ whole genome shotgun (WGS) entry which is preliminary data.</text>
</comment>
<proteinExistence type="predicted"/>
<name>A0AC61RIZ7_9BACT</name>
<reference evidence="1" key="1">
    <citation type="submission" date="2019-04" db="EMBL/GenBank/DDBJ databases">
        <title>Microbes associate with the intestines of laboratory mice.</title>
        <authorList>
            <person name="Navarre W."/>
            <person name="Wong E."/>
            <person name="Huang K."/>
            <person name="Tropini C."/>
            <person name="Ng K."/>
            <person name="Yu B."/>
        </authorList>
    </citation>
    <scope>NUCLEOTIDE SEQUENCE</scope>
    <source>
        <strain evidence="1">NM04_E33</strain>
    </source>
</reference>
<gene>
    <name evidence="1" type="ORF">E5331_04845</name>
</gene>
<keyword evidence="2" id="KW-1185">Reference proteome</keyword>
<dbReference type="Proteomes" id="UP000306319">
    <property type="component" value="Unassembled WGS sequence"/>
</dbReference>
<accession>A0AC61RIZ7</accession>
<sequence>MRRTILQRRVVAVTVCIVAAFTALTVQGANLVVRNFRSLPTDQTAINRETMKRDQNGKTAALVKIYTPLDIEQTYISNGVMGVVARVNKPGQIWLYIPARSQSIEITNQKYSPLRYYFDEEITAGKTYSMELTVEGKEVTLSASVRQAPIWVDGDSVGVSPLNIYLSYGEHAVKAEQGSMLYDGNVMITPETQARIELPMEDENLKYSDVTVRVPDNAGIYFEGRRVGIGEWRPRLREGKYTVEFKKPNFEDAVKTFSVIAGVPVMLDVPPLVSYKGHLSVAVFPNTGVRIYDGDTIVAEHNLSKTLKVGDYSYTFRKKGYHPYTGTFKVERNQETLDTVTLQRVQYVRSNAMYAGIGFTYGTIYGVSAHVGGVFHNVNLELGYTLGLGKSDEVYWFEKPKPGLYDDKCTYTMDEIEVKAGYQFSFVQRVGLTPQVGYLGQRLRGGVHGNGAMCHNVSVGARLVFNPIPNVGVYINPEYAVAVKENELYREIAEYGGFSKGGFYVGAGVTFNF</sequence>
<protein>
    <submittedName>
        <fullName evidence="1">Uncharacterized protein</fullName>
    </submittedName>
</protein>
<evidence type="ECO:0000313" key="1">
    <source>
        <dbReference type="EMBL" id="TGY79707.1"/>
    </source>
</evidence>